<organism evidence="2 3">
    <name type="scientific">Blastomonas fulva</name>
    <dbReference type="NCBI Taxonomy" id="1550728"/>
    <lineage>
        <taxon>Bacteria</taxon>
        <taxon>Pseudomonadati</taxon>
        <taxon>Pseudomonadota</taxon>
        <taxon>Alphaproteobacteria</taxon>
        <taxon>Sphingomonadales</taxon>
        <taxon>Sphingomonadaceae</taxon>
        <taxon>Blastomonas</taxon>
    </lineage>
</organism>
<proteinExistence type="predicted"/>
<keyword evidence="1" id="KW-0472">Membrane</keyword>
<reference evidence="2 3" key="1">
    <citation type="submission" date="2017-03" db="EMBL/GenBank/DDBJ databases">
        <title>Complete genome sequence of Blastomonas fulva degrading microcsystin LR.</title>
        <authorList>
            <person name="Lee H.-g."/>
            <person name="Jin L."/>
            <person name="oh H.-M."/>
        </authorList>
    </citation>
    <scope>NUCLEOTIDE SEQUENCE [LARGE SCALE GENOMIC DNA]</scope>
    <source>
        <strain evidence="2 3">T2</strain>
    </source>
</reference>
<dbReference type="EMBL" id="CP020083">
    <property type="protein sequence ID" value="ASR53224.1"/>
    <property type="molecule type" value="Genomic_DNA"/>
</dbReference>
<protein>
    <submittedName>
        <fullName evidence="2">Uncharacterized protein</fullName>
    </submittedName>
</protein>
<gene>
    <name evidence="2" type="ORF">B5J99_18630</name>
</gene>
<keyword evidence="3" id="KW-1185">Reference proteome</keyword>
<feature type="transmembrane region" description="Helical" evidence="1">
    <location>
        <begin position="87"/>
        <end position="108"/>
    </location>
</feature>
<evidence type="ECO:0000313" key="3">
    <source>
        <dbReference type="Proteomes" id="UP000258016"/>
    </source>
</evidence>
<sequence>MLAYSNSSPERFEELIRNALAANGERRSSEVQVEQFEALTLALHKELDALRRDQDAVLPGIGHAMSLFRSEARLFQIGFIIGTRRTLVVLAAVAVLQIVNLLLSAWIVRNVI</sequence>
<keyword evidence="1" id="KW-1133">Transmembrane helix</keyword>
<name>A0ABN5BC43_9SPHN</name>
<evidence type="ECO:0000256" key="1">
    <source>
        <dbReference type="SAM" id="Phobius"/>
    </source>
</evidence>
<dbReference type="Proteomes" id="UP000258016">
    <property type="component" value="Chromosome"/>
</dbReference>
<evidence type="ECO:0000313" key="2">
    <source>
        <dbReference type="EMBL" id="ASR53224.1"/>
    </source>
</evidence>
<keyword evidence="1" id="KW-0812">Transmembrane</keyword>
<accession>A0ABN5BC43</accession>